<feature type="domain" description="Protein kinase" evidence="21">
    <location>
        <begin position="328"/>
        <end position="640"/>
    </location>
</feature>
<dbReference type="Pfam" id="PF08263">
    <property type="entry name" value="LRRNT_2"/>
    <property type="match status" value="1"/>
</dbReference>
<keyword evidence="9" id="KW-0677">Repeat</keyword>
<evidence type="ECO:0000256" key="12">
    <source>
        <dbReference type="ARBA" id="ARBA00022840"/>
    </source>
</evidence>
<evidence type="ECO:0000256" key="9">
    <source>
        <dbReference type="ARBA" id="ARBA00022737"/>
    </source>
</evidence>
<feature type="signal peptide" evidence="20">
    <location>
        <begin position="1"/>
        <end position="19"/>
    </location>
</feature>
<evidence type="ECO:0000256" key="15">
    <source>
        <dbReference type="ARBA" id="ARBA00023170"/>
    </source>
</evidence>
<feature type="region of interest" description="Disordered" evidence="18">
    <location>
        <begin position="604"/>
        <end position="626"/>
    </location>
</feature>
<dbReference type="InterPro" id="IPR001245">
    <property type="entry name" value="Ser-Thr/Tyr_kinase_cat_dom"/>
</dbReference>
<gene>
    <name evidence="22" type="ORF">LSAT_V11C600304760</name>
    <name evidence="23" type="ORF">LSAT_V11C600304810</name>
</gene>
<dbReference type="InterPro" id="IPR001611">
    <property type="entry name" value="Leu-rich_rpt"/>
</dbReference>
<evidence type="ECO:0000256" key="2">
    <source>
        <dbReference type="ARBA" id="ARBA00008684"/>
    </source>
</evidence>
<dbReference type="PANTHER" id="PTHR48007:SF67">
    <property type="entry name" value="POLLEN RECEPTOR-LIKE KINASE 1"/>
    <property type="match status" value="1"/>
</dbReference>
<evidence type="ECO:0000313" key="23">
    <source>
        <dbReference type="EMBL" id="KAJ0201826.1"/>
    </source>
</evidence>
<comment type="catalytic activity">
    <reaction evidence="17">
        <text>L-seryl-[protein] + ATP = O-phospho-L-seryl-[protein] + ADP + H(+)</text>
        <dbReference type="Rhea" id="RHEA:17989"/>
        <dbReference type="Rhea" id="RHEA-COMP:9863"/>
        <dbReference type="Rhea" id="RHEA-COMP:11604"/>
        <dbReference type="ChEBI" id="CHEBI:15378"/>
        <dbReference type="ChEBI" id="CHEBI:29999"/>
        <dbReference type="ChEBI" id="CHEBI:30616"/>
        <dbReference type="ChEBI" id="CHEBI:83421"/>
        <dbReference type="ChEBI" id="CHEBI:456216"/>
        <dbReference type="EC" id="2.7.11.1"/>
    </reaction>
</comment>
<keyword evidence="6" id="KW-0808">Transferase</keyword>
<evidence type="ECO:0000256" key="1">
    <source>
        <dbReference type="ARBA" id="ARBA00004167"/>
    </source>
</evidence>
<dbReference type="AlphaFoldDB" id="A0A9R1V8X2"/>
<keyword evidence="15" id="KW-0675">Receptor</keyword>
<keyword evidence="14 19" id="KW-0472">Membrane</keyword>
<name>A0A9R1V8X2_LACSA</name>
<comment type="caution">
    <text evidence="23">The sequence shown here is derived from an EMBL/GenBank/DDBJ whole genome shotgun (WGS) entry which is preliminary data.</text>
</comment>
<comment type="catalytic activity">
    <reaction evidence="16">
        <text>L-threonyl-[protein] + ATP = O-phospho-L-threonyl-[protein] + ADP + H(+)</text>
        <dbReference type="Rhea" id="RHEA:46608"/>
        <dbReference type="Rhea" id="RHEA-COMP:11060"/>
        <dbReference type="Rhea" id="RHEA-COMP:11605"/>
        <dbReference type="ChEBI" id="CHEBI:15378"/>
        <dbReference type="ChEBI" id="CHEBI:30013"/>
        <dbReference type="ChEBI" id="CHEBI:30616"/>
        <dbReference type="ChEBI" id="CHEBI:61977"/>
        <dbReference type="ChEBI" id="CHEBI:456216"/>
        <dbReference type="EC" id="2.7.11.1"/>
    </reaction>
</comment>
<keyword evidence="11" id="KW-0418">Kinase</keyword>
<dbReference type="SUPFAM" id="SSF52058">
    <property type="entry name" value="L domain-like"/>
    <property type="match status" value="1"/>
</dbReference>
<sequence length="640" mass="71890">MASKKWLLLAFFLFTTVLSDTTDITNLIAFKNSLGNPKPLSDWNPDVEPCNLDKENWTGIICGKNGSVLGLQLENMGLTGTINMDILSEIPSIRTLSFANNGFGGSMPDVRKIGLLRSIYLSNNNFSGVIGNDLFAGMSSMRKIEVQSNKFSGRIPESLTGMSILVDLQMQDNEFEGEIPNFEQKRLKVNFANNRLNGPIPRGLMNQNATSFAGNNLCGEPLTNLCKISKHKHTLKTFIVAIVAIIIVLTIIVLSLLIIRSKTKPKNNYKYQQTTKLNNNPYKFNTNEIQMHHHEEDEEKNPKRSENGGKLQFVRGDRERFDLQDLLRASAEVLGGGSFGSSYKASLLGGPAVVVKRFREMNNVKKEGFYDHMRRLGNLSHPNLLPLVAFYYKKDEKLLITDFAENGSLASHLHGKRKPNESGLDWPTRLNIIKGVAQGLDYLYEELPNLSLPHGHLKSSNVLLNKTFNPLLADYGLTPVVNKHHGQEFMVAYKSPEFTHHDRTTTKTDVWCLGILILEMLTGKFPANYLKQGKGGSSDLETWVNSVVREEWTGEVFDKEMKGMKNCEGEMLKLLKIGMCCCEWSIDKRWDLKVAVEKISELKERGSDEEYSSYTSDGDAYSSRAMTDDDFSFSANLKPT</sequence>
<evidence type="ECO:0000256" key="18">
    <source>
        <dbReference type="SAM" id="MobiDB-lite"/>
    </source>
</evidence>
<evidence type="ECO:0000256" key="19">
    <source>
        <dbReference type="SAM" id="Phobius"/>
    </source>
</evidence>
<evidence type="ECO:0000256" key="17">
    <source>
        <dbReference type="ARBA" id="ARBA00048679"/>
    </source>
</evidence>
<evidence type="ECO:0000256" key="14">
    <source>
        <dbReference type="ARBA" id="ARBA00023136"/>
    </source>
</evidence>
<evidence type="ECO:0000256" key="16">
    <source>
        <dbReference type="ARBA" id="ARBA00047899"/>
    </source>
</evidence>
<keyword evidence="10" id="KW-0547">Nucleotide-binding</keyword>
<dbReference type="Gene3D" id="3.30.200.20">
    <property type="entry name" value="Phosphorylase Kinase, domain 1"/>
    <property type="match status" value="1"/>
</dbReference>
<dbReference type="Gene3D" id="1.10.510.10">
    <property type="entry name" value="Transferase(Phosphotransferase) domain 1"/>
    <property type="match status" value="1"/>
</dbReference>
<dbReference type="Pfam" id="PF07714">
    <property type="entry name" value="PK_Tyr_Ser-Thr"/>
    <property type="match status" value="1"/>
</dbReference>
<dbReference type="EMBL" id="NBSK02000006">
    <property type="protein sequence ID" value="KAJ0201826.1"/>
    <property type="molecule type" value="Genomic_DNA"/>
</dbReference>
<evidence type="ECO:0000259" key="21">
    <source>
        <dbReference type="PROSITE" id="PS50011"/>
    </source>
</evidence>
<accession>A0A9R1X9R1</accession>
<dbReference type="FunFam" id="3.30.200.20:FF:000307">
    <property type="entry name" value="pollen receptor-like kinase 1"/>
    <property type="match status" value="1"/>
</dbReference>
<dbReference type="OrthoDB" id="418615at2759"/>
<keyword evidence="13 19" id="KW-1133">Transmembrane helix</keyword>
<evidence type="ECO:0000256" key="20">
    <source>
        <dbReference type="SAM" id="SignalP"/>
    </source>
</evidence>
<dbReference type="PROSITE" id="PS50011">
    <property type="entry name" value="PROTEIN_KINASE_DOM"/>
    <property type="match status" value="1"/>
</dbReference>
<evidence type="ECO:0000256" key="10">
    <source>
        <dbReference type="ARBA" id="ARBA00022741"/>
    </source>
</evidence>
<comment type="subcellular location">
    <subcellularLocation>
        <location evidence="1">Membrane</location>
        <topology evidence="1">Single-pass membrane protein</topology>
    </subcellularLocation>
</comment>
<dbReference type="InterPro" id="IPR011009">
    <property type="entry name" value="Kinase-like_dom_sf"/>
</dbReference>
<dbReference type="Pfam" id="PF00560">
    <property type="entry name" value="LRR_1"/>
    <property type="match status" value="1"/>
</dbReference>
<dbReference type="Gene3D" id="3.80.10.10">
    <property type="entry name" value="Ribonuclease Inhibitor"/>
    <property type="match status" value="1"/>
</dbReference>
<dbReference type="PANTHER" id="PTHR48007">
    <property type="entry name" value="LEUCINE-RICH REPEAT RECEPTOR-LIKE PROTEIN KINASE PXC1"/>
    <property type="match status" value="1"/>
</dbReference>
<keyword evidence="24" id="KW-1185">Reference proteome</keyword>
<evidence type="ECO:0000256" key="3">
    <source>
        <dbReference type="ARBA" id="ARBA00012513"/>
    </source>
</evidence>
<dbReference type="InterPro" id="IPR013210">
    <property type="entry name" value="LRR_N_plant-typ"/>
</dbReference>
<dbReference type="GO" id="GO:0004674">
    <property type="term" value="F:protein serine/threonine kinase activity"/>
    <property type="evidence" value="ECO:0000318"/>
    <property type="project" value="GO_Central"/>
</dbReference>
<feature type="chain" id="PRO_5040261756" description="non-specific serine/threonine protein kinase" evidence="20">
    <location>
        <begin position="20"/>
        <end position="640"/>
    </location>
</feature>
<evidence type="ECO:0000256" key="8">
    <source>
        <dbReference type="ARBA" id="ARBA00022729"/>
    </source>
</evidence>
<dbReference type="InterPro" id="IPR000719">
    <property type="entry name" value="Prot_kinase_dom"/>
</dbReference>
<keyword evidence="12" id="KW-0067">ATP-binding</keyword>
<reference evidence="23" key="3">
    <citation type="submission" date="2022-10" db="EMBL/GenBank/DDBJ databases">
        <title>High Quality Telomere-to-Telomere reference genome assembly of Lactuca sativa.</title>
        <authorList>
            <person name="Naidu S.A."/>
            <person name="Kozik A."/>
            <person name="Lavelle D."/>
        </authorList>
    </citation>
    <scope>NUCLEOTIDE SEQUENCE</scope>
    <source>
        <tissue evidence="23">Seedlings</tissue>
    </source>
</reference>
<evidence type="ECO:0000256" key="4">
    <source>
        <dbReference type="ARBA" id="ARBA00022553"/>
    </source>
</evidence>
<dbReference type="Proteomes" id="UP000235145">
    <property type="component" value="Unassembled WGS sequence"/>
</dbReference>
<keyword evidence="7 19" id="KW-0812">Transmembrane</keyword>
<dbReference type="EMBL" id="NBSK02000006">
    <property type="protein sequence ID" value="KAJ0200687.1"/>
    <property type="molecule type" value="Genomic_DNA"/>
</dbReference>
<keyword evidence="5" id="KW-0433">Leucine-rich repeat</keyword>
<dbReference type="EC" id="2.7.11.1" evidence="3"/>
<proteinExistence type="inferred from homology"/>
<protein>
    <recommendedName>
        <fullName evidence="3">non-specific serine/threonine protein kinase</fullName>
        <ecNumber evidence="3">2.7.11.1</ecNumber>
    </recommendedName>
</protein>
<dbReference type="GO" id="GO:0005524">
    <property type="term" value="F:ATP binding"/>
    <property type="evidence" value="ECO:0007669"/>
    <property type="project" value="UniProtKB-KW"/>
</dbReference>
<feature type="transmembrane region" description="Helical" evidence="19">
    <location>
        <begin position="238"/>
        <end position="259"/>
    </location>
</feature>
<reference evidence="23" key="2">
    <citation type="submission" date="2017-10" db="EMBL/GenBank/DDBJ databases">
        <authorList>
            <person name="Reyes-Chin-Wo S."/>
        </authorList>
    </citation>
    <scope>NUCLEOTIDE SEQUENCE</scope>
    <source>
        <tissue evidence="23">Seedlings</tissue>
    </source>
</reference>
<evidence type="ECO:0000256" key="6">
    <source>
        <dbReference type="ARBA" id="ARBA00022679"/>
    </source>
</evidence>
<keyword evidence="4" id="KW-0597">Phosphoprotein</keyword>
<reference evidence="23 24" key="1">
    <citation type="journal article" date="2017" name="Nat. Commun.">
        <title>Genome assembly with in vitro proximity ligation data and whole-genome triplication in lettuce.</title>
        <authorList>
            <person name="Reyes-Chin-Wo S."/>
            <person name="Wang Z."/>
            <person name="Yang X."/>
            <person name="Kozik A."/>
            <person name="Arikit S."/>
            <person name="Song C."/>
            <person name="Xia L."/>
            <person name="Froenicke L."/>
            <person name="Lavelle D.O."/>
            <person name="Truco M.J."/>
            <person name="Xia R."/>
            <person name="Zhu S."/>
            <person name="Xu C."/>
            <person name="Xu H."/>
            <person name="Xu X."/>
            <person name="Cox K."/>
            <person name="Korf I."/>
            <person name="Meyers B.C."/>
            <person name="Michelmore R.W."/>
        </authorList>
    </citation>
    <scope>NUCLEOTIDE SEQUENCE [LARGE SCALE GENOMIC DNA]</scope>
    <source>
        <tissue evidence="23">Seedlings</tissue>
    </source>
</reference>
<evidence type="ECO:0000256" key="7">
    <source>
        <dbReference type="ARBA" id="ARBA00022692"/>
    </source>
</evidence>
<organism evidence="23 24">
    <name type="scientific">Lactuca sativa</name>
    <name type="common">Garden lettuce</name>
    <dbReference type="NCBI Taxonomy" id="4236"/>
    <lineage>
        <taxon>Eukaryota</taxon>
        <taxon>Viridiplantae</taxon>
        <taxon>Streptophyta</taxon>
        <taxon>Embryophyta</taxon>
        <taxon>Tracheophyta</taxon>
        <taxon>Spermatophyta</taxon>
        <taxon>Magnoliopsida</taxon>
        <taxon>eudicotyledons</taxon>
        <taxon>Gunneridae</taxon>
        <taxon>Pentapetalae</taxon>
        <taxon>asterids</taxon>
        <taxon>campanulids</taxon>
        <taxon>Asterales</taxon>
        <taxon>Asteraceae</taxon>
        <taxon>Cichorioideae</taxon>
        <taxon>Cichorieae</taxon>
        <taxon>Lactucinae</taxon>
        <taxon>Lactuca</taxon>
    </lineage>
</organism>
<dbReference type="GO" id="GO:0005886">
    <property type="term" value="C:plasma membrane"/>
    <property type="evidence" value="ECO:0000318"/>
    <property type="project" value="GO_Central"/>
</dbReference>
<keyword evidence="8 20" id="KW-0732">Signal</keyword>
<dbReference type="Gramene" id="rna-gnl|WGS:NBSK|LSAT_6X15301_mrna">
    <property type="protein sequence ID" value="cds-PLY94692.1"/>
    <property type="gene ID" value="gene-LSAT_6X15301"/>
</dbReference>
<dbReference type="InterPro" id="IPR032675">
    <property type="entry name" value="LRR_dom_sf"/>
</dbReference>
<comment type="similarity">
    <text evidence="2">Belongs to the protein kinase superfamily. Ser/Thr protein kinase family.</text>
</comment>
<evidence type="ECO:0000313" key="22">
    <source>
        <dbReference type="EMBL" id="KAJ0200687.1"/>
    </source>
</evidence>
<evidence type="ECO:0000256" key="11">
    <source>
        <dbReference type="ARBA" id="ARBA00022777"/>
    </source>
</evidence>
<accession>A0A9R1V8X2</accession>
<dbReference type="SUPFAM" id="SSF56112">
    <property type="entry name" value="Protein kinase-like (PK-like)"/>
    <property type="match status" value="1"/>
</dbReference>
<evidence type="ECO:0000256" key="5">
    <source>
        <dbReference type="ARBA" id="ARBA00022614"/>
    </source>
</evidence>
<dbReference type="FunFam" id="1.10.510.10:FF:000480">
    <property type="entry name" value="Pollen receptor-like kinase 1"/>
    <property type="match status" value="1"/>
</dbReference>
<dbReference type="InterPro" id="IPR046959">
    <property type="entry name" value="PRK1-6/SRF4-like"/>
</dbReference>
<evidence type="ECO:0000313" key="24">
    <source>
        <dbReference type="Proteomes" id="UP000235145"/>
    </source>
</evidence>
<evidence type="ECO:0000256" key="13">
    <source>
        <dbReference type="ARBA" id="ARBA00022989"/>
    </source>
</evidence>